<proteinExistence type="predicted"/>
<gene>
    <name evidence="1" type="ORF">DIABBA_LOCUS10003</name>
</gene>
<keyword evidence="2" id="KW-1185">Reference proteome</keyword>
<protein>
    <recommendedName>
        <fullName evidence="3">Endonuclease-reverse transcriptase</fullName>
    </recommendedName>
</protein>
<sequence length="139" mass="17102">MKSKKLKVYLSKKDTEVWPMTTTIRNKIRTVELDFMRRCLQITRADRIRTEEIWNRMEVECSITKKLENRALQWYGHVKIMPEHRWPKRILNWDPLGRRRRGRPATRWKTYVGNVMIDRDLREGDWENRMLWRTKTANS</sequence>
<dbReference type="AlphaFoldDB" id="A0A9N9XEZ5"/>
<organism evidence="1 2">
    <name type="scientific">Diabrotica balteata</name>
    <name type="common">Banded cucumber beetle</name>
    <dbReference type="NCBI Taxonomy" id="107213"/>
    <lineage>
        <taxon>Eukaryota</taxon>
        <taxon>Metazoa</taxon>
        <taxon>Ecdysozoa</taxon>
        <taxon>Arthropoda</taxon>
        <taxon>Hexapoda</taxon>
        <taxon>Insecta</taxon>
        <taxon>Pterygota</taxon>
        <taxon>Neoptera</taxon>
        <taxon>Endopterygota</taxon>
        <taxon>Coleoptera</taxon>
        <taxon>Polyphaga</taxon>
        <taxon>Cucujiformia</taxon>
        <taxon>Chrysomeloidea</taxon>
        <taxon>Chrysomelidae</taxon>
        <taxon>Galerucinae</taxon>
        <taxon>Diabroticina</taxon>
        <taxon>Diabroticites</taxon>
        <taxon>Diabrotica</taxon>
    </lineage>
</organism>
<accession>A0A9N9XEZ5</accession>
<name>A0A9N9XEZ5_DIABA</name>
<reference evidence="1" key="1">
    <citation type="submission" date="2022-01" db="EMBL/GenBank/DDBJ databases">
        <authorList>
            <person name="King R."/>
        </authorList>
    </citation>
    <scope>NUCLEOTIDE SEQUENCE</scope>
</reference>
<evidence type="ECO:0000313" key="2">
    <source>
        <dbReference type="Proteomes" id="UP001153709"/>
    </source>
</evidence>
<dbReference type="Proteomes" id="UP001153709">
    <property type="component" value="Chromosome 6"/>
</dbReference>
<dbReference type="EMBL" id="OU898281">
    <property type="protein sequence ID" value="CAG9836974.1"/>
    <property type="molecule type" value="Genomic_DNA"/>
</dbReference>
<dbReference type="OrthoDB" id="6765465at2759"/>
<evidence type="ECO:0000313" key="1">
    <source>
        <dbReference type="EMBL" id="CAG9836974.1"/>
    </source>
</evidence>
<evidence type="ECO:0008006" key="3">
    <source>
        <dbReference type="Google" id="ProtNLM"/>
    </source>
</evidence>